<comment type="caution">
    <text evidence="8">Lacks conserved residue(s) required for the propagation of feature annotation.</text>
</comment>
<dbReference type="InterPro" id="IPR027417">
    <property type="entry name" value="P-loop_NTPase"/>
</dbReference>
<dbReference type="GO" id="GO:0008289">
    <property type="term" value="F:lipid binding"/>
    <property type="evidence" value="ECO:0007669"/>
    <property type="project" value="UniProtKB-KW"/>
</dbReference>
<dbReference type="GO" id="GO:0003688">
    <property type="term" value="F:DNA replication origin binding"/>
    <property type="evidence" value="ECO:0007669"/>
    <property type="project" value="UniProtKB-UniRule"/>
</dbReference>
<dbReference type="GO" id="GO:0005737">
    <property type="term" value="C:cytoplasm"/>
    <property type="evidence" value="ECO:0007669"/>
    <property type="project" value="UniProtKB-SubCell"/>
</dbReference>
<dbReference type="InterPro" id="IPR013159">
    <property type="entry name" value="DnaA_C"/>
</dbReference>
<evidence type="ECO:0000256" key="1">
    <source>
        <dbReference type="ARBA" id="ARBA00006583"/>
    </source>
</evidence>
<feature type="region of interest" description="Disordered" evidence="12">
    <location>
        <begin position="80"/>
        <end position="106"/>
    </location>
</feature>
<evidence type="ECO:0000256" key="9">
    <source>
        <dbReference type="NCBIfam" id="TIGR00362"/>
    </source>
</evidence>
<dbReference type="Gene3D" id="1.10.8.60">
    <property type="match status" value="1"/>
</dbReference>
<evidence type="ECO:0000256" key="7">
    <source>
        <dbReference type="ARBA" id="ARBA00023125"/>
    </source>
</evidence>
<feature type="region of interest" description="Domain III, AAA+ region" evidence="8">
    <location>
        <begin position="122"/>
        <end position="338"/>
    </location>
</feature>
<feature type="binding site" evidence="8">
    <location>
        <position position="169"/>
    </location>
    <ligand>
        <name>ATP</name>
        <dbReference type="ChEBI" id="CHEBI:30616"/>
    </ligand>
</feature>
<dbReference type="InterPro" id="IPR010921">
    <property type="entry name" value="Trp_repressor/repl_initiator"/>
</dbReference>
<dbReference type="InterPro" id="IPR003593">
    <property type="entry name" value="AAA+_ATPase"/>
</dbReference>
<dbReference type="RefSeq" id="WP_003633852.1">
    <property type="nucleotide sequence ID" value="NC_013861.1"/>
</dbReference>
<evidence type="ECO:0000259" key="14">
    <source>
        <dbReference type="SMART" id="SM00760"/>
    </source>
</evidence>
<comment type="function">
    <text evidence="8 10">Plays an essential role in the initiation and regulation of chromosomal replication. ATP-DnaA binds to the origin of replication (oriC) to initiate formation of the DNA replication initiation complex once per cell cycle. Binds the DnaA box (a 9 base pair repeat at the origin) and separates the double-stranded (ds)DNA. Forms a right-handed helical filament on oriC DNA; dsDNA binds to the exterior of the filament while single-stranded (ss)DNA is stabiized in the filament's interior. The ATP-DnaA-oriC complex binds and stabilizes one strand of the AT-rich DNA unwinding element (DUE), permitting loading of DNA polymerase. After initiation quickly degrades to an ADP-DnaA complex that is not apt for DNA replication. Binds acidic phospholipids.</text>
</comment>
<dbReference type="PANTHER" id="PTHR30050:SF2">
    <property type="entry name" value="CHROMOSOMAL REPLICATION INITIATOR PROTEIN DNAA"/>
    <property type="match status" value="1"/>
</dbReference>
<keyword evidence="7 8" id="KW-0238">DNA-binding</keyword>
<dbReference type="GO" id="GO:0006275">
    <property type="term" value="P:regulation of DNA replication"/>
    <property type="evidence" value="ECO:0007669"/>
    <property type="project" value="UniProtKB-UniRule"/>
</dbReference>
<dbReference type="InterPro" id="IPR020591">
    <property type="entry name" value="Chromosome_initiator_DnaA-like"/>
</dbReference>
<dbReference type="STRING" id="661367.LLO_0001"/>
<dbReference type="PANTHER" id="PTHR30050">
    <property type="entry name" value="CHROMOSOMAL REPLICATION INITIATOR PROTEIN DNAA"/>
    <property type="match status" value="1"/>
</dbReference>
<dbReference type="SUPFAM" id="SSF48295">
    <property type="entry name" value="TrpR-like"/>
    <property type="match status" value="1"/>
</dbReference>
<dbReference type="InterPro" id="IPR013317">
    <property type="entry name" value="DnaA_dom"/>
</dbReference>
<dbReference type="FunFam" id="1.10.1750.10:FF:000001">
    <property type="entry name" value="Chromosomal replication initiator protein DnaA"/>
    <property type="match status" value="1"/>
</dbReference>
<dbReference type="OrthoDB" id="9807019at2"/>
<name>D3HN66_LEGLN</name>
<keyword evidence="2 8" id="KW-0963">Cytoplasm</keyword>
<feature type="region of interest" description="Domain I, interacts with DnaA modulators" evidence="8">
    <location>
        <begin position="1"/>
        <end position="88"/>
    </location>
</feature>
<evidence type="ECO:0000313" key="16">
    <source>
        <dbReference type="Proteomes" id="UP000001060"/>
    </source>
</evidence>
<comment type="similarity">
    <text evidence="1 8 11">Belongs to the DnaA family.</text>
</comment>
<dbReference type="FunFam" id="1.10.8.60:FF:000003">
    <property type="entry name" value="Chromosomal replication initiator protein DnaA"/>
    <property type="match status" value="1"/>
</dbReference>
<keyword evidence="5 8" id="KW-0067">ATP-binding</keyword>
<reference evidence="15 16" key="1">
    <citation type="journal article" date="2010" name="PLoS Genet.">
        <title>Analysis of the Legionella longbeachae genome and transcriptome uncovers unique strategies to cause Legionnaires' disease.</title>
        <authorList>
            <person name="Cazalet C."/>
            <person name="Gomez-Valero L."/>
            <person name="Rusniok C."/>
            <person name="Lomma M."/>
            <person name="Dervins-Ravault D."/>
            <person name="Newton H."/>
            <person name="Sansom F."/>
            <person name="Jarraud S."/>
            <person name="Zidane N."/>
            <person name="Ma L."/>
            <person name="Bouchier C."/>
            <person name="Etienne J."/>
            <person name="Hartland E."/>
            <person name="Buchrieser C."/>
        </authorList>
    </citation>
    <scope>NUCLEOTIDE SEQUENCE [LARGE SCALE GENOMIC DNA]</scope>
    <source>
        <strain evidence="15 16">NSW150</strain>
    </source>
</reference>
<dbReference type="GO" id="GO:0005524">
    <property type="term" value="F:ATP binding"/>
    <property type="evidence" value="ECO:0007669"/>
    <property type="project" value="UniProtKB-UniRule"/>
</dbReference>
<keyword evidence="16" id="KW-1185">Reference proteome</keyword>
<dbReference type="KEGG" id="llo:LLO_0001"/>
<feature type="region of interest" description="Domain IV, binds dsDNA" evidence="8">
    <location>
        <begin position="339"/>
        <end position="458"/>
    </location>
</feature>
<dbReference type="SMART" id="SM00760">
    <property type="entry name" value="Bac_DnaA_C"/>
    <property type="match status" value="1"/>
</dbReference>
<dbReference type="Pfam" id="PF00308">
    <property type="entry name" value="Bac_DnaA"/>
    <property type="match status" value="1"/>
</dbReference>
<dbReference type="InterPro" id="IPR001957">
    <property type="entry name" value="Chromosome_initiator_DnaA"/>
</dbReference>
<dbReference type="Gene3D" id="3.30.300.180">
    <property type="match status" value="1"/>
</dbReference>
<keyword evidence="4 8" id="KW-0547">Nucleotide-binding</keyword>
<evidence type="ECO:0000256" key="3">
    <source>
        <dbReference type="ARBA" id="ARBA00022705"/>
    </source>
</evidence>
<dbReference type="GO" id="GO:0005886">
    <property type="term" value="C:plasma membrane"/>
    <property type="evidence" value="ECO:0007669"/>
    <property type="project" value="TreeGrafter"/>
</dbReference>
<feature type="domain" description="Chromosomal replication initiator DnaA C-terminal" evidence="14">
    <location>
        <begin position="366"/>
        <end position="435"/>
    </location>
</feature>
<organism evidence="15 16">
    <name type="scientific">Legionella longbeachae serogroup 1 (strain NSW150)</name>
    <dbReference type="NCBI Taxonomy" id="661367"/>
    <lineage>
        <taxon>Bacteria</taxon>
        <taxon>Pseudomonadati</taxon>
        <taxon>Pseudomonadota</taxon>
        <taxon>Gammaproteobacteria</taxon>
        <taxon>Legionellales</taxon>
        <taxon>Legionellaceae</taxon>
        <taxon>Legionella</taxon>
    </lineage>
</organism>
<dbReference type="AlphaFoldDB" id="D3HN66"/>
<comment type="domain">
    <text evidence="8">Domain I is involved in oligomerization and binding regulators, domain II is flexibile and of varying length in different bacteria, domain III forms the AAA+ region, while domain IV binds dsDNA.</text>
</comment>
<dbReference type="CDD" id="cd06571">
    <property type="entry name" value="Bac_DnaA_C"/>
    <property type="match status" value="1"/>
</dbReference>
<feature type="domain" description="AAA+ ATPase" evidence="13">
    <location>
        <begin position="155"/>
        <end position="364"/>
    </location>
</feature>
<dbReference type="eggNOG" id="COG0593">
    <property type="taxonomic scope" value="Bacteria"/>
</dbReference>
<evidence type="ECO:0000256" key="10">
    <source>
        <dbReference type="RuleBase" id="RU000577"/>
    </source>
</evidence>
<feature type="compositionally biased region" description="Low complexity" evidence="12">
    <location>
        <begin position="80"/>
        <end position="94"/>
    </location>
</feature>
<evidence type="ECO:0000256" key="4">
    <source>
        <dbReference type="ARBA" id="ARBA00022741"/>
    </source>
</evidence>
<dbReference type="FunFam" id="3.40.50.300:FF:000103">
    <property type="entry name" value="Chromosomal replication initiator protein DnaA"/>
    <property type="match status" value="1"/>
</dbReference>
<dbReference type="PRINTS" id="PR00051">
    <property type="entry name" value="DNAA"/>
</dbReference>
<dbReference type="Pfam" id="PF08299">
    <property type="entry name" value="Bac_DnaA_C"/>
    <property type="match status" value="1"/>
</dbReference>
<dbReference type="InterPro" id="IPR018312">
    <property type="entry name" value="Chromosome_initiator_DnaA_CS"/>
</dbReference>
<feature type="binding site" evidence="8">
    <location>
        <position position="166"/>
    </location>
    <ligand>
        <name>ATP</name>
        <dbReference type="ChEBI" id="CHEBI:30616"/>
    </ligand>
</feature>
<evidence type="ECO:0000256" key="8">
    <source>
        <dbReference type="HAMAP-Rule" id="MF_00377"/>
    </source>
</evidence>
<evidence type="ECO:0000256" key="12">
    <source>
        <dbReference type="SAM" id="MobiDB-lite"/>
    </source>
</evidence>
<dbReference type="InterPro" id="IPR024633">
    <property type="entry name" value="DnaA_N_dom"/>
</dbReference>
<dbReference type="InterPro" id="IPR038454">
    <property type="entry name" value="DnaA_N_sf"/>
</dbReference>
<evidence type="ECO:0000313" key="15">
    <source>
        <dbReference type="EMBL" id="CBJ10322.1"/>
    </source>
</evidence>
<dbReference type="Pfam" id="PF11638">
    <property type="entry name" value="DnaA_N"/>
    <property type="match status" value="1"/>
</dbReference>
<dbReference type="HOGENOM" id="CLU_026910_0_1_6"/>
<dbReference type="Gene3D" id="3.40.50.300">
    <property type="entry name" value="P-loop containing nucleotide triphosphate hydrolases"/>
    <property type="match status" value="1"/>
</dbReference>
<keyword evidence="3 8" id="KW-0235">DNA replication</keyword>
<accession>D3HN66</accession>
<dbReference type="CDD" id="cd00009">
    <property type="entry name" value="AAA"/>
    <property type="match status" value="1"/>
</dbReference>
<protein>
    <recommendedName>
        <fullName evidence="8 9">Chromosomal replication initiator protein DnaA</fullName>
    </recommendedName>
</protein>
<feature type="binding site" evidence="8">
    <location>
        <position position="170"/>
    </location>
    <ligand>
        <name>ATP</name>
        <dbReference type="ChEBI" id="CHEBI:30616"/>
    </ligand>
</feature>
<comment type="subcellular location">
    <subcellularLocation>
        <location evidence="8">Cytoplasm</location>
    </subcellularLocation>
</comment>
<dbReference type="GO" id="GO:0006270">
    <property type="term" value="P:DNA replication initiation"/>
    <property type="evidence" value="ECO:0007669"/>
    <property type="project" value="UniProtKB-UniRule"/>
</dbReference>
<keyword evidence="6 8" id="KW-0446">Lipid-binding</keyword>
<dbReference type="HAMAP" id="MF_00377">
    <property type="entry name" value="DnaA_bact"/>
    <property type="match status" value="1"/>
</dbReference>
<feature type="compositionally biased region" description="Polar residues" evidence="12">
    <location>
        <begin position="95"/>
        <end position="106"/>
    </location>
</feature>
<sequence>MSASVWQKCLGLLQDEYSAQQFNTWLRPLQAHTDEQRLILFAPNRFVVDWVKKHFFSRIEELINQLSGDQIKSVSIEIGSKTSNNDSDSSSTGSIRTPVNVSANSTEVKATPKKAVDYKSSHLNKKFVFESFVEGNSNQLARAASMQVAERPGDAYNPLFIYGGVGLGKTHLMHAIGNSILKNNPDAKILYLHSERFVADMVKAIQTNSINEFKRFYRSLNALLIDDIQFFAGKDRSQEEFFHTFNALLEGQQQIILTSDRYPKEIEGMEERLKSRFGWGLTVAVEPPELETRVAILISKAEQSNIDLPYEVAFFIAKRIRSNVRELEGALRRVIANAHFTGKPITIEFVHEALRDLLALQDKLVTIENIQKTVAEYYKVKVADLLSKRRSRSIARPRQMAMALSKELTNHSLPEIGDHFGGRDHTTVIHACRKVKELIQDDSDFAEDYKNLMRILSS</sequence>
<dbReference type="EMBL" id="FN650140">
    <property type="protein sequence ID" value="CBJ10322.1"/>
    <property type="molecule type" value="Genomic_DNA"/>
</dbReference>
<dbReference type="NCBIfam" id="TIGR00362">
    <property type="entry name" value="DnaA"/>
    <property type="match status" value="1"/>
</dbReference>
<evidence type="ECO:0000256" key="6">
    <source>
        <dbReference type="ARBA" id="ARBA00023121"/>
    </source>
</evidence>
<dbReference type="Gene3D" id="1.10.1750.10">
    <property type="match status" value="1"/>
</dbReference>
<evidence type="ECO:0000256" key="5">
    <source>
        <dbReference type="ARBA" id="ARBA00022840"/>
    </source>
</evidence>
<evidence type="ECO:0000256" key="2">
    <source>
        <dbReference type="ARBA" id="ARBA00022490"/>
    </source>
</evidence>
<proteinExistence type="inferred from homology"/>
<evidence type="ECO:0000256" key="11">
    <source>
        <dbReference type="RuleBase" id="RU004227"/>
    </source>
</evidence>
<evidence type="ECO:0000259" key="13">
    <source>
        <dbReference type="SMART" id="SM00382"/>
    </source>
</evidence>
<dbReference type="GeneID" id="40924234"/>
<comment type="subunit">
    <text evidence="8">Oligomerizes as a right-handed, spiral filament on DNA at oriC.</text>
</comment>
<dbReference type="PROSITE" id="PS01008">
    <property type="entry name" value="DNAA"/>
    <property type="match status" value="1"/>
</dbReference>
<dbReference type="SUPFAM" id="SSF52540">
    <property type="entry name" value="P-loop containing nucleoside triphosphate hydrolases"/>
    <property type="match status" value="1"/>
</dbReference>
<gene>
    <name evidence="8 15" type="primary">dnaA</name>
    <name evidence="15" type="ordered locus">LLO_0001</name>
</gene>
<dbReference type="SMART" id="SM00382">
    <property type="entry name" value="AAA"/>
    <property type="match status" value="1"/>
</dbReference>
<dbReference type="Proteomes" id="UP000001060">
    <property type="component" value="Chromosome"/>
</dbReference>
<feature type="binding site" evidence="8">
    <location>
        <position position="168"/>
    </location>
    <ligand>
        <name>ATP</name>
        <dbReference type="ChEBI" id="CHEBI:30616"/>
    </ligand>
</feature>